<keyword evidence="1" id="KW-0472">Membrane</keyword>
<name>A0AAP2Z1N9_9EURY</name>
<evidence type="ECO:0000313" key="2">
    <source>
        <dbReference type="EMBL" id="MCU4743619.1"/>
    </source>
</evidence>
<dbReference type="SUPFAM" id="SSF52540">
    <property type="entry name" value="P-loop containing nucleoside triphosphate hydrolases"/>
    <property type="match status" value="1"/>
</dbReference>
<feature type="transmembrane region" description="Helical" evidence="1">
    <location>
        <begin position="120"/>
        <end position="139"/>
    </location>
</feature>
<dbReference type="EMBL" id="JAOPKA010000016">
    <property type="protein sequence ID" value="MCU4743619.1"/>
    <property type="molecule type" value="Genomic_DNA"/>
</dbReference>
<sequence length="480" mass="52955">MRQTLLLALRRHGEKLALLAYLGLTVAVTPTLARLFGTAWEESHVLRSVIEFRLLAGISQDVINIVFLGFVGGLLVLMTLDRKKHWQAFLLWVGLGVTLYVLHSMGLFVPDVNGAEEAIWFVPGLVLGLLFGGGTKTLRLQPTGPTEFRRAAWGVYAVLVGLVVVSLLEAHLVYPEFIEVTEGGFAILAVDSSSVSLRSDGLLLNVVAAGVAVTAVRRFARYDSDDSFFVLGPPASGKSLLLIGAYLEALDRDADKQRGKREALNPSQDLMELVENLDRDATDWIVEATGRSELKDLEFQFVKGTLFPKNVTVSSVDYAGEHLSRIPDSLRGEIDRSDEELERLTSGIQGANRLILLIDIERFVNNEGLGIAEYFSILEAAEDKGVVVVATKADILADQFWEETENDPQESFDEFKGFVEEQLCQSQQFSSLLRQTPGAEVHPVYYETTVNDDGERVPVRDDNGSVVTVGFKRLLNRLGE</sequence>
<dbReference type="InterPro" id="IPR027417">
    <property type="entry name" value="P-loop_NTPase"/>
</dbReference>
<organism evidence="2 3">
    <name type="scientific">Natronoglomus mannanivorans</name>
    <dbReference type="NCBI Taxonomy" id="2979990"/>
    <lineage>
        <taxon>Archaea</taxon>
        <taxon>Methanobacteriati</taxon>
        <taxon>Methanobacteriota</taxon>
        <taxon>Stenosarchaea group</taxon>
        <taxon>Halobacteria</taxon>
        <taxon>Halobacteriales</taxon>
        <taxon>Natrialbaceae</taxon>
        <taxon>Natronoglomus</taxon>
    </lineage>
</organism>
<evidence type="ECO:0000313" key="3">
    <source>
        <dbReference type="Proteomes" id="UP001321018"/>
    </source>
</evidence>
<dbReference type="RefSeq" id="WP_338005435.1">
    <property type="nucleotide sequence ID" value="NZ_JAOPKA010000016.1"/>
</dbReference>
<proteinExistence type="predicted"/>
<feature type="transmembrane region" description="Helical" evidence="1">
    <location>
        <begin position="89"/>
        <end position="108"/>
    </location>
</feature>
<dbReference type="Proteomes" id="UP001321018">
    <property type="component" value="Unassembled WGS sequence"/>
</dbReference>
<accession>A0AAP2Z1N9</accession>
<protein>
    <submittedName>
        <fullName evidence="2">Uncharacterized protein</fullName>
    </submittedName>
</protein>
<dbReference type="AlphaFoldDB" id="A0AAP2Z1N9"/>
<reference evidence="2" key="1">
    <citation type="submission" date="2022-09" db="EMBL/GenBank/DDBJ databases">
        <title>Enrichment on poylsaccharides allowed isolation of novel metabolic and taxonomic groups of Haloarchaea.</title>
        <authorList>
            <person name="Sorokin D.Y."/>
            <person name="Elcheninov A.G."/>
            <person name="Khizhniak T.V."/>
            <person name="Kolganova T.V."/>
            <person name="Kublanov I.V."/>
        </authorList>
    </citation>
    <scope>NUCLEOTIDE SEQUENCE</scope>
    <source>
        <strain evidence="2">AArc-xg1-1</strain>
    </source>
</reference>
<comment type="caution">
    <text evidence="2">The sequence shown here is derived from an EMBL/GenBank/DDBJ whole genome shotgun (WGS) entry which is preliminary data.</text>
</comment>
<evidence type="ECO:0000256" key="1">
    <source>
        <dbReference type="SAM" id="Phobius"/>
    </source>
</evidence>
<feature type="transmembrane region" description="Helical" evidence="1">
    <location>
        <begin position="151"/>
        <end position="174"/>
    </location>
</feature>
<keyword evidence="1" id="KW-1133">Transmembrane helix</keyword>
<keyword evidence="1" id="KW-0812">Transmembrane</keyword>
<gene>
    <name evidence="2" type="ORF">OB960_19735</name>
</gene>
<feature type="transmembrane region" description="Helical" evidence="1">
    <location>
        <begin position="57"/>
        <end position="77"/>
    </location>
</feature>